<name>A0A1I4S7T8_9EURY</name>
<evidence type="ECO:0000313" key="1">
    <source>
        <dbReference type="EMBL" id="SFM60567.1"/>
    </source>
</evidence>
<dbReference type="EMBL" id="FOUJ01000003">
    <property type="protein sequence ID" value="SFM60567.1"/>
    <property type="molecule type" value="Genomic_DNA"/>
</dbReference>
<accession>A0A1I4S7T8</accession>
<protein>
    <recommendedName>
        <fullName evidence="3">FeoC like transcriptional regulator</fullName>
    </recommendedName>
</protein>
<proteinExistence type="predicted"/>
<evidence type="ECO:0000313" key="2">
    <source>
        <dbReference type="Proteomes" id="UP000198535"/>
    </source>
</evidence>
<dbReference type="STRING" id="487685.SAMN04488696_1825"/>
<gene>
    <name evidence="1" type="ORF">SAMN04488696_1825</name>
</gene>
<dbReference type="SUPFAM" id="SSF46785">
    <property type="entry name" value="Winged helix' DNA-binding domain"/>
    <property type="match status" value="1"/>
</dbReference>
<dbReference type="AlphaFoldDB" id="A0A1I4S7T8"/>
<organism evidence="1 2">
    <name type="scientific">Methanolobus profundi</name>
    <dbReference type="NCBI Taxonomy" id="487685"/>
    <lineage>
        <taxon>Archaea</taxon>
        <taxon>Methanobacteriati</taxon>
        <taxon>Methanobacteriota</taxon>
        <taxon>Stenosarchaea group</taxon>
        <taxon>Methanomicrobia</taxon>
        <taxon>Methanosarcinales</taxon>
        <taxon>Methanosarcinaceae</taxon>
        <taxon>Methanolobus</taxon>
    </lineage>
</organism>
<keyword evidence="2" id="KW-1185">Reference proteome</keyword>
<evidence type="ECO:0008006" key="3">
    <source>
        <dbReference type="Google" id="ProtNLM"/>
    </source>
</evidence>
<reference evidence="2" key="1">
    <citation type="submission" date="2016-10" db="EMBL/GenBank/DDBJ databases">
        <authorList>
            <person name="Varghese N."/>
            <person name="Submissions S."/>
        </authorList>
    </citation>
    <scope>NUCLEOTIDE SEQUENCE [LARGE SCALE GENOMIC DNA]</scope>
    <source>
        <strain evidence="2">Mob M</strain>
    </source>
</reference>
<dbReference type="InterPro" id="IPR036390">
    <property type="entry name" value="WH_DNA-bd_sf"/>
</dbReference>
<sequence>MEGYVRPYTGNRGVKIIKETLNLLFIENCTIQEAGDKLGVDQRSIRDRLLMLEHMGYIKEVCNNSKPKSSACCSCSAASSCSSEGGDTKGKAYQLTEKGEKICRS</sequence>
<dbReference type="Proteomes" id="UP000198535">
    <property type="component" value="Unassembled WGS sequence"/>
</dbReference>